<feature type="compositionally biased region" description="Polar residues" evidence="2">
    <location>
        <begin position="165"/>
        <end position="186"/>
    </location>
</feature>
<name>K1PBL5_MAGGI</name>
<dbReference type="InterPro" id="IPR042635">
    <property type="entry name" value="MEGF10/SREC1/2-like"/>
</dbReference>
<dbReference type="GO" id="GO:0005044">
    <property type="term" value="F:scavenger receptor activity"/>
    <property type="evidence" value="ECO:0007669"/>
    <property type="project" value="InterPro"/>
</dbReference>
<dbReference type="Gene3D" id="2.170.300.10">
    <property type="entry name" value="Tie2 ligand-binding domain superfamily"/>
    <property type="match status" value="2"/>
</dbReference>
<feature type="domain" description="EGF-like" evidence="3">
    <location>
        <begin position="527"/>
        <end position="556"/>
    </location>
</feature>
<feature type="domain" description="EGF-like" evidence="3">
    <location>
        <begin position="567"/>
        <end position="602"/>
    </location>
</feature>
<feature type="domain" description="EGF-like" evidence="3">
    <location>
        <begin position="659"/>
        <end position="694"/>
    </location>
</feature>
<evidence type="ECO:0000259" key="3">
    <source>
        <dbReference type="SMART" id="SM00181"/>
    </source>
</evidence>
<feature type="domain" description="EGF-like" evidence="3">
    <location>
        <begin position="751"/>
        <end position="786"/>
    </location>
</feature>
<feature type="region of interest" description="Disordered" evidence="2">
    <location>
        <begin position="159"/>
        <end position="217"/>
    </location>
</feature>
<organism evidence="4">
    <name type="scientific">Magallana gigas</name>
    <name type="common">Pacific oyster</name>
    <name type="synonym">Crassostrea gigas</name>
    <dbReference type="NCBI Taxonomy" id="29159"/>
    <lineage>
        <taxon>Eukaryota</taxon>
        <taxon>Metazoa</taxon>
        <taxon>Spiralia</taxon>
        <taxon>Lophotrochozoa</taxon>
        <taxon>Mollusca</taxon>
        <taxon>Bivalvia</taxon>
        <taxon>Autobranchia</taxon>
        <taxon>Pteriomorphia</taxon>
        <taxon>Ostreida</taxon>
        <taxon>Ostreoidea</taxon>
        <taxon>Ostreidae</taxon>
        <taxon>Magallana</taxon>
    </lineage>
</organism>
<reference evidence="4" key="1">
    <citation type="journal article" date="2012" name="Nature">
        <title>The oyster genome reveals stress adaptation and complexity of shell formation.</title>
        <authorList>
            <person name="Zhang G."/>
            <person name="Fang X."/>
            <person name="Guo X."/>
            <person name="Li L."/>
            <person name="Luo R."/>
            <person name="Xu F."/>
            <person name="Yang P."/>
            <person name="Zhang L."/>
            <person name="Wang X."/>
            <person name="Qi H."/>
            <person name="Xiong Z."/>
            <person name="Que H."/>
            <person name="Xie Y."/>
            <person name="Holland P.W."/>
            <person name="Paps J."/>
            <person name="Zhu Y."/>
            <person name="Wu F."/>
            <person name="Chen Y."/>
            <person name="Wang J."/>
            <person name="Peng C."/>
            <person name="Meng J."/>
            <person name="Yang L."/>
            <person name="Liu J."/>
            <person name="Wen B."/>
            <person name="Zhang N."/>
            <person name="Huang Z."/>
            <person name="Zhu Q."/>
            <person name="Feng Y."/>
            <person name="Mount A."/>
            <person name="Hedgecock D."/>
            <person name="Xu Z."/>
            <person name="Liu Y."/>
            <person name="Domazet-Loso T."/>
            <person name="Du Y."/>
            <person name="Sun X."/>
            <person name="Zhang S."/>
            <person name="Liu B."/>
            <person name="Cheng P."/>
            <person name="Jiang X."/>
            <person name="Li J."/>
            <person name="Fan D."/>
            <person name="Wang W."/>
            <person name="Fu W."/>
            <person name="Wang T."/>
            <person name="Wang B."/>
            <person name="Zhang J."/>
            <person name="Peng Z."/>
            <person name="Li Y."/>
            <person name="Li N."/>
            <person name="Wang J."/>
            <person name="Chen M."/>
            <person name="He Y."/>
            <person name="Tan F."/>
            <person name="Song X."/>
            <person name="Zheng Q."/>
            <person name="Huang R."/>
            <person name="Yang H."/>
            <person name="Du X."/>
            <person name="Chen L."/>
            <person name="Yang M."/>
            <person name="Gaffney P.M."/>
            <person name="Wang S."/>
            <person name="Luo L."/>
            <person name="She Z."/>
            <person name="Ming Y."/>
            <person name="Huang W."/>
            <person name="Zhang S."/>
            <person name="Huang B."/>
            <person name="Zhang Y."/>
            <person name="Qu T."/>
            <person name="Ni P."/>
            <person name="Miao G."/>
            <person name="Wang J."/>
            <person name="Wang Q."/>
            <person name="Steinberg C.E."/>
            <person name="Wang H."/>
            <person name="Li N."/>
            <person name="Qian L."/>
            <person name="Zhang G."/>
            <person name="Li Y."/>
            <person name="Yang H."/>
            <person name="Liu X."/>
            <person name="Wang J."/>
            <person name="Yin Y."/>
            <person name="Wang J."/>
        </authorList>
    </citation>
    <scope>NUCLEOTIDE SEQUENCE [LARGE SCALE GENOMIC DNA]</scope>
    <source>
        <strain evidence="4">05x7-T-G4-1.051#20</strain>
    </source>
</reference>
<dbReference type="PANTHER" id="PTHR24043">
    <property type="entry name" value="SCAVENGER RECEPTOR CLASS F"/>
    <property type="match status" value="1"/>
</dbReference>
<dbReference type="AlphaFoldDB" id="K1PBL5"/>
<feature type="domain" description="EGF-like" evidence="3">
    <location>
        <begin position="613"/>
        <end position="648"/>
    </location>
</feature>
<dbReference type="PANTHER" id="PTHR24043:SF8">
    <property type="entry name" value="EGF-LIKE DOMAIN-CONTAINING PROTEIN"/>
    <property type="match status" value="1"/>
</dbReference>
<evidence type="ECO:0000313" key="4">
    <source>
        <dbReference type="EMBL" id="EKC21197.1"/>
    </source>
</evidence>
<feature type="domain" description="EGF-like" evidence="3">
    <location>
        <begin position="705"/>
        <end position="740"/>
    </location>
</feature>
<dbReference type="SMART" id="SM00181">
    <property type="entry name" value="EGF"/>
    <property type="match status" value="6"/>
</dbReference>
<dbReference type="SMR" id="K1PBL5"/>
<keyword evidence="1" id="KW-0245">EGF-like domain</keyword>
<dbReference type="HOGENOM" id="CLU_356125_0_0_1"/>
<proteinExistence type="predicted"/>
<dbReference type="EMBL" id="JH818177">
    <property type="protein sequence ID" value="EKC21197.1"/>
    <property type="molecule type" value="Genomic_DNA"/>
</dbReference>
<evidence type="ECO:0000256" key="2">
    <source>
        <dbReference type="SAM" id="MobiDB-lite"/>
    </source>
</evidence>
<dbReference type="InParanoid" id="K1PBL5"/>
<evidence type="ECO:0000256" key="1">
    <source>
        <dbReference type="ARBA" id="ARBA00022536"/>
    </source>
</evidence>
<protein>
    <submittedName>
        <fullName evidence="4">Multiple epidermal growth factor-like domains 11</fullName>
    </submittedName>
</protein>
<gene>
    <name evidence="4" type="ORF">CGI_10004353</name>
</gene>
<accession>K1PBL5</accession>
<dbReference type="InterPro" id="IPR000742">
    <property type="entry name" value="EGF"/>
</dbReference>
<sequence length="788" mass="87972">MQKAFPESKSLGNLNYEKLWGFLDADFSSEVHYCEKCYRVFPNNPDVDTCRECGGPRYKAGYTINRAKQACASFVYANVERQLKNLLQSPGPLKKRRKQYLYDPEIEVPRSTLHYKKKKIILTDENINEFTKEETQDDDNEVKEEFEDIQTRELLHCDNPKLPHQNLQGANTSCDQSDADISTETPNSSELDSDFSDSDFSNSLSSSSEEDNDQLSDNADLNVEMCLLSCDESYNLRREFLDGERDKNKTAEGYRKKKISLLEKIVQQQIELIEIQRRTTTALESKCKDDYENHPNTDGVLSDILDMEAGPDFVLIQNCVFSDISDEDTINASQEVESNNRFLEPLNQQDLDDLIRSGTGRCARGREVYTENIVSGERTPFAGVTHKVLNKKTTGSKDKVLTFECRPTSTTIEIKDKCDIVYGDFEFRVRRDILSDLKEASCSDGNFMWLLAKRLFHDEELVGRNFFGRKGRLAISPRRRNCLKSAFLEHCGSNYADFTKAVNSINIGIRRLRCPETGFYGSTCSIPCPDVNCQYCHIETGTCQGCKPGYQGHRCVLACNKGLFGVDCNEKCGQCREIYQCHHIHGTCSTGCAAGYQGAMCKTGCDKGSYGHECKETCGHCRDINQCSNVNGSCLTGCDAGFNGELCETQCDRGSYGIECIETCGHCRDVNQCFHINGTCITGCAAGFEGDLCTTRCDNGSYGFDCKEKCGNCREIDQCFFTNGTCLTGCDGGYQGDLCKTQCDRGSYGNGCNETCGHCRDVNQCSNIDGTCITGCAAGFEGDLCTTR</sequence>
<feature type="compositionally biased region" description="Low complexity" evidence="2">
    <location>
        <begin position="198"/>
        <end position="207"/>
    </location>
</feature>